<dbReference type="InterPro" id="IPR004394">
    <property type="entry name" value="Iojap/RsfS/C7orf30"/>
</dbReference>
<dbReference type="PANTHER" id="PTHR21043:SF0">
    <property type="entry name" value="MITOCHONDRIAL ASSEMBLY OF RIBOSOMAL LARGE SUBUNIT PROTEIN 1"/>
    <property type="match status" value="1"/>
</dbReference>
<dbReference type="EMBL" id="OMOH01000002">
    <property type="protein sequence ID" value="SPF67553.1"/>
    <property type="molecule type" value="Genomic_DNA"/>
</dbReference>
<keyword evidence="2" id="KW-0963">Cytoplasm</keyword>
<dbReference type="RefSeq" id="WP_119714771.1">
    <property type="nucleotide sequence ID" value="NZ_OMOH01000002.1"/>
</dbReference>
<dbReference type="Proteomes" id="UP000265962">
    <property type="component" value="Unassembled WGS sequence"/>
</dbReference>
<dbReference type="HAMAP" id="MF_01477">
    <property type="entry name" value="Iojap_RsfS"/>
    <property type="match status" value="1"/>
</dbReference>
<dbReference type="Pfam" id="PF02410">
    <property type="entry name" value="RsfS"/>
    <property type="match status" value="1"/>
</dbReference>
<keyword evidence="4" id="KW-1185">Reference proteome</keyword>
<keyword evidence="2" id="KW-0810">Translation regulation</keyword>
<dbReference type="Gene3D" id="3.30.460.10">
    <property type="entry name" value="Beta Polymerase, domain 2"/>
    <property type="match status" value="1"/>
</dbReference>
<dbReference type="AlphaFoldDB" id="A0A375HY84"/>
<comment type="subcellular location">
    <subcellularLocation>
        <location evidence="2">Cytoplasm</location>
    </subcellularLocation>
</comment>
<dbReference type="OrthoDB" id="9793681at2"/>
<dbReference type="GO" id="GO:0005737">
    <property type="term" value="C:cytoplasm"/>
    <property type="evidence" value="ECO:0007669"/>
    <property type="project" value="UniProtKB-SubCell"/>
</dbReference>
<dbReference type="InterPro" id="IPR043519">
    <property type="entry name" value="NT_sf"/>
</dbReference>
<dbReference type="GO" id="GO:0090071">
    <property type="term" value="P:negative regulation of ribosome biogenesis"/>
    <property type="evidence" value="ECO:0007669"/>
    <property type="project" value="UniProtKB-UniRule"/>
</dbReference>
<comment type="subunit">
    <text evidence="2">Interacts with ribosomal protein uL14 (rplN).</text>
</comment>
<dbReference type="GO" id="GO:0043023">
    <property type="term" value="F:ribosomal large subunit binding"/>
    <property type="evidence" value="ECO:0007669"/>
    <property type="project" value="TreeGrafter"/>
</dbReference>
<sequence length="132" mass="14327">MSATDHALQITRAAAAAASGKLAENIEAFDVSEQLAIADVFLVLSGRTERQVGAIVDAVEDRLVELGERPLRREGHGTNRWVLLDYGDLVVHVMHVDDRAMYGLERLWSDCPTIELEANRADAAAASTVDGQ</sequence>
<name>A0A375HY84_9ACTN</name>
<organism evidence="3 4">
    <name type="scientific">Propionibacterium ruminifibrarum</name>
    <dbReference type="NCBI Taxonomy" id="1962131"/>
    <lineage>
        <taxon>Bacteria</taxon>
        <taxon>Bacillati</taxon>
        <taxon>Actinomycetota</taxon>
        <taxon>Actinomycetes</taxon>
        <taxon>Propionibacteriales</taxon>
        <taxon>Propionibacteriaceae</taxon>
        <taxon>Propionibacterium</taxon>
    </lineage>
</organism>
<comment type="function">
    <text evidence="2">Functions as a ribosomal silencing factor. Interacts with ribosomal protein uL14 (rplN), blocking formation of intersubunit bridge B8. Prevents association of the 30S and 50S ribosomal subunits and the formation of functional ribosomes, thus repressing translation.</text>
</comment>
<dbReference type="GO" id="GO:0042256">
    <property type="term" value="P:cytosolic ribosome assembly"/>
    <property type="evidence" value="ECO:0007669"/>
    <property type="project" value="UniProtKB-UniRule"/>
</dbReference>
<proteinExistence type="inferred from homology"/>
<reference evidence="4" key="1">
    <citation type="submission" date="2018-02" db="EMBL/GenBank/DDBJ databases">
        <authorList>
            <person name="Hornung B."/>
        </authorList>
    </citation>
    <scope>NUCLEOTIDE SEQUENCE [LARGE SCALE GENOMIC DNA]</scope>
</reference>
<accession>A0A375HY84</accession>
<evidence type="ECO:0000256" key="2">
    <source>
        <dbReference type="HAMAP-Rule" id="MF_01477"/>
    </source>
</evidence>
<evidence type="ECO:0000313" key="4">
    <source>
        <dbReference type="Proteomes" id="UP000265962"/>
    </source>
</evidence>
<protein>
    <recommendedName>
        <fullName evidence="2">Ribosomal silencing factor RsfS</fullName>
    </recommendedName>
</protein>
<gene>
    <name evidence="2" type="primary">rsfS</name>
    <name evidence="3" type="ORF">PROPJV5_0508</name>
</gene>
<dbReference type="PANTHER" id="PTHR21043">
    <property type="entry name" value="IOJAP SUPERFAMILY ORTHOLOG"/>
    <property type="match status" value="1"/>
</dbReference>
<keyword evidence="2" id="KW-0678">Repressor</keyword>
<dbReference type="NCBIfam" id="TIGR00090">
    <property type="entry name" value="rsfS_iojap_ybeB"/>
    <property type="match status" value="1"/>
</dbReference>
<evidence type="ECO:0000313" key="3">
    <source>
        <dbReference type="EMBL" id="SPF67553.1"/>
    </source>
</evidence>
<evidence type="ECO:0000256" key="1">
    <source>
        <dbReference type="ARBA" id="ARBA00010574"/>
    </source>
</evidence>
<dbReference type="SUPFAM" id="SSF81301">
    <property type="entry name" value="Nucleotidyltransferase"/>
    <property type="match status" value="1"/>
</dbReference>
<comment type="similarity">
    <text evidence="1 2">Belongs to the Iojap/RsfS family.</text>
</comment>
<dbReference type="GO" id="GO:0017148">
    <property type="term" value="P:negative regulation of translation"/>
    <property type="evidence" value="ECO:0007669"/>
    <property type="project" value="UniProtKB-UniRule"/>
</dbReference>